<reference evidence="4" key="1">
    <citation type="journal article" date="2021" name="PeerJ">
        <title>Extensive microbial diversity within the chicken gut microbiome revealed by metagenomics and culture.</title>
        <authorList>
            <person name="Gilroy R."/>
            <person name="Ravi A."/>
            <person name="Getino M."/>
            <person name="Pursley I."/>
            <person name="Horton D.L."/>
            <person name="Alikhan N.F."/>
            <person name="Baker D."/>
            <person name="Gharbi K."/>
            <person name="Hall N."/>
            <person name="Watson M."/>
            <person name="Adriaenssens E.M."/>
            <person name="Foster-Nyarko E."/>
            <person name="Jarju S."/>
            <person name="Secka A."/>
            <person name="Antonio M."/>
            <person name="Oren A."/>
            <person name="Chaudhuri R.R."/>
            <person name="La Ragione R."/>
            <person name="Hildebrand F."/>
            <person name="Pallen M.J."/>
        </authorList>
    </citation>
    <scope>NUCLEOTIDE SEQUENCE</scope>
    <source>
        <strain evidence="4">876</strain>
    </source>
</reference>
<evidence type="ECO:0000313" key="4">
    <source>
        <dbReference type="EMBL" id="MBU3829586.1"/>
    </source>
</evidence>
<evidence type="ECO:0000313" key="5">
    <source>
        <dbReference type="Proteomes" id="UP000824180"/>
    </source>
</evidence>
<reference evidence="4" key="2">
    <citation type="submission" date="2021-04" db="EMBL/GenBank/DDBJ databases">
        <authorList>
            <person name="Gilroy R."/>
        </authorList>
    </citation>
    <scope>NUCLEOTIDE SEQUENCE</scope>
    <source>
        <strain evidence="4">876</strain>
    </source>
</reference>
<dbReference type="PANTHER" id="PTHR10434:SF40">
    <property type="entry name" value="1-ACYL-SN-GLYCEROL-3-PHOSPHATE ACYLTRANSFERASE"/>
    <property type="match status" value="1"/>
</dbReference>
<dbReference type="GO" id="GO:0003841">
    <property type="term" value="F:1-acylglycerol-3-phosphate O-acyltransferase activity"/>
    <property type="evidence" value="ECO:0007669"/>
    <property type="project" value="TreeGrafter"/>
</dbReference>
<evidence type="ECO:0000256" key="2">
    <source>
        <dbReference type="ARBA" id="ARBA00023315"/>
    </source>
</evidence>
<dbReference type="PANTHER" id="PTHR10434">
    <property type="entry name" value="1-ACYL-SN-GLYCEROL-3-PHOSPHATE ACYLTRANSFERASE"/>
    <property type="match status" value="1"/>
</dbReference>
<comment type="caution">
    <text evidence="4">The sequence shown here is derived from an EMBL/GenBank/DDBJ whole genome shotgun (WGS) entry which is preliminary data.</text>
</comment>
<dbReference type="SMART" id="SM00563">
    <property type="entry name" value="PlsC"/>
    <property type="match status" value="1"/>
</dbReference>
<evidence type="ECO:0000259" key="3">
    <source>
        <dbReference type="SMART" id="SM00563"/>
    </source>
</evidence>
<keyword evidence="1" id="KW-0808">Transferase</keyword>
<dbReference type="CDD" id="cd07989">
    <property type="entry name" value="LPLAT_AGPAT-like"/>
    <property type="match status" value="1"/>
</dbReference>
<dbReference type="InterPro" id="IPR002123">
    <property type="entry name" value="Plipid/glycerol_acylTrfase"/>
</dbReference>
<feature type="domain" description="Phospholipid/glycerol acyltransferase" evidence="3">
    <location>
        <begin position="34"/>
        <end position="144"/>
    </location>
</feature>
<proteinExistence type="predicted"/>
<evidence type="ECO:0000256" key="1">
    <source>
        <dbReference type="ARBA" id="ARBA00022679"/>
    </source>
</evidence>
<dbReference type="AlphaFoldDB" id="A0A9E2KT46"/>
<protein>
    <submittedName>
        <fullName evidence="4">1-acyl-sn-glycerol-3-phosphate acyltransferase</fullName>
    </submittedName>
</protein>
<sequence length="212" mass="24309">MLYSFLIAIVQPFLNLINGKAKIYNKENIPDGNYIIVAPHRTWMDPVLIALAIYPKKFSFMAKKELFKNPIASFFLKKLNAFPVDRKNPGPSAIKKPVQILRKSDLSTIIFPSGSRYSSKLKGGATLIARLANVPLVPVVYQGPLKFSELFKRHPRHIAFGKPIVVDRKRKLDDQYQSELENQMQQSFDSLDKQINPDYKYIMPPKPKNDDF</sequence>
<dbReference type="Proteomes" id="UP000824180">
    <property type="component" value="Unassembled WGS sequence"/>
</dbReference>
<gene>
    <name evidence="4" type="ORF">H9843_01605</name>
</gene>
<keyword evidence="2 4" id="KW-0012">Acyltransferase</keyword>
<dbReference type="SUPFAM" id="SSF69593">
    <property type="entry name" value="Glycerol-3-phosphate (1)-acyltransferase"/>
    <property type="match status" value="1"/>
</dbReference>
<dbReference type="GO" id="GO:0006654">
    <property type="term" value="P:phosphatidic acid biosynthetic process"/>
    <property type="evidence" value="ECO:0007669"/>
    <property type="project" value="TreeGrafter"/>
</dbReference>
<dbReference type="EMBL" id="JAHLFK010000011">
    <property type="protein sequence ID" value="MBU3829586.1"/>
    <property type="molecule type" value="Genomic_DNA"/>
</dbReference>
<accession>A0A9E2KT46</accession>
<organism evidence="4 5">
    <name type="scientific">Candidatus Limosilactobacillus merdavium</name>
    <dbReference type="NCBI Taxonomy" id="2838651"/>
    <lineage>
        <taxon>Bacteria</taxon>
        <taxon>Bacillati</taxon>
        <taxon>Bacillota</taxon>
        <taxon>Bacilli</taxon>
        <taxon>Lactobacillales</taxon>
        <taxon>Lactobacillaceae</taxon>
        <taxon>Limosilactobacillus</taxon>
    </lineage>
</organism>
<name>A0A9E2KT46_9LACO</name>
<dbReference type="Pfam" id="PF01553">
    <property type="entry name" value="Acyltransferase"/>
    <property type="match status" value="1"/>
</dbReference>